<evidence type="ECO:0000259" key="4">
    <source>
        <dbReference type="PROSITE" id="PS51763"/>
    </source>
</evidence>
<dbReference type="PANTHER" id="PTHR40050">
    <property type="entry name" value="INNER SPORE COAT PROTEIN H"/>
    <property type="match status" value="1"/>
</dbReference>
<dbReference type="InterPro" id="IPR014867">
    <property type="entry name" value="Spore_coat_CotH_CotH2/3/7"/>
</dbReference>
<reference evidence="5 6" key="2">
    <citation type="submission" date="2016-08" db="EMBL/GenBank/DDBJ databases">
        <title>Pervasive Adenine N6-methylation of Active Genes in Fungi.</title>
        <authorList>
            <consortium name="DOE Joint Genome Institute"/>
            <person name="Mondo S.J."/>
            <person name="Dannebaum R.O."/>
            <person name="Kuo R.C."/>
            <person name="Labutti K."/>
            <person name="Haridas S."/>
            <person name="Kuo A."/>
            <person name="Salamov A."/>
            <person name="Ahrendt S.R."/>
            <person name="Lipzen A."/>
            <person name="Sullivan W."/>
            <person name="Andreopoulos W.B."/>
            <person name="Clum A."/>
            <person name="Lindquist E."/>
            <person name="Daum C."/>
            <person name="Ramamoorthy G.K."/>
            <person name="Gryganskyi A."/>
            <person name="Culley D."/>
            <person name="Magnuson J.K."/>
            <person name="James T.Y."/>
            <person name="O'Malley M.A."/>
            <person name="Stajich J.E."/>
            <person name="Spatafora J.W."/>
            <person name="Visel A."/>
            <person name="Grigoriev I.V."/>
        </authorList>
    </citation>
    <scope>NUCLEOTIDE SEQUENCE [LARGE SCALE GENOMIC DNA]</scope>
    <source>
        <strain evidence="6">finn</strain>
    </source>
</reference>
<evidence type="ECO:0000256" key="3">
    <source>
        <dbReference type="ARBA" id="ARBA00022801"/>
    </source>
</evidence>
<dbReference type="SUPFAM" id="SSF64571">
    <property type="entry name" value="Cellulose docking domain, dockering"/>
    <property type="match status" value="1"/>
</dbReference>
<dbReference type="Gene3D" id="3.90.1220.10">
    <property type="entry name" value="Cellulose docking domain, dockering"/>
    <property type="match status" value="1"/>
</dbReference>
<dbReference type="PROSITE" id="PS51763">
    <property type="entry name" value="CBM10"/>
    <property type="match status" value="1"/>
</dbReference>
<reference evidence="5 6" key="1">
    <citation type="submission" date="2016-08" db="EMBL/GenBank/DDBJ databases">
        <title>Genomes of anaerobic fungi encode conserved fungal cellulosomes for biomass hydrolysis.</title>
        <authorList>
            <consortium name="DOE Joint Genome Institute"/>
            <person name="Haitjema C.H."/>
            <person name="Gilmore S.P."/>
            <person name="Henske J.K."/>
            <person name="Solomon K.V."/>
            <person name="De Groot R."/>
            <person name="Kuo A."/>
            <person name="Mondo S.J."/>
            <person name="Salamov A.A."/>
            <person name="Labutti K."/>
            <person name="Zhao Z."/>
            <person name="Chiniquy J."/>
            <person name="Barry K."/>
            <person name="Brewer H.M."/>
            <person name="Purvine S.O."/>
            <person name="Wright A.T."/>
            <person name="Boxma B."/>
            <person name="Van Alen T."/>
            <person name="Hackstein J.H."/>
            <person name="Baker S.E."/>
            <person name="Grigoriev I.V."/>
            <person name="O'Malley M.A."/>
        </authorList>
    </citation>
    <scope>NUCLEOTIDE SEQUENCE [LARGE SCALE GENOMIC DNA]</scope>
    <source>
        <strain evidence="6">finn</strain>
    </source>
</reference>
<evidence type="ECO:0000313" key="5">
    <source>
        <dbReference type="EMBL" id="ORX42385.1"/>
    </source>
</evidence>
<evidence type="ECO:0000256" key="2">
    <source>
        <dbReference type="ARBA" id="ARBA00022737"/>
    </source>
</evidence>
<keyword evidence="1" id="KW-0732">Signal</keyword>
<dbReference type="InterPro" id="IPR002883">
    <property type="entry name" value="CBM10/Dockerin_dom"/>
</dbReference>
<accession>A0A1Y1UWL9</accession>
<protein>
    <recommendedName>
        <fullName evidence="4">CBM10 domain-containing protein</fullName>
    </recommendedName>
</protein>
<dbReference type="AlphaFoldDB" id="A0A1Y1UWL9"/>
<keyword evidence="2" id="KW-0677">Repeat</keyword>
<organism evidence="5 6">
    <name type="scientific">Piromyces finnis</name>
    <dbReference type="NCBI Taxonomy" id="1754191"/>
    <lineage>
        <taxon>Eukaryota</taxon>
        <taxon>Fungi</taxon>
        <taxon>Fungi incertae sedis</taxon>
        <taxon>Chytridiomycota</taxon>
        <taxon>Chytridiomycota incertae sedis</taxon>
        <taxon>Neocallimastigomycetes</taxon>
        <taxon>Neocallimastigales</taxon>
        <taxon>Neocallimastigaceae</taxon>
        <taxon>Piromyces</taxon>
    </lineage>
</organism>
<dbReference type="Pfam" id="PF02013">
    <property type="entry name" value="CBM_10"/>
    <property type="match status" value="1"/>
</dbReference>
<gene>
    <name evidence="5" type="ORF">BCR36DRAFT_416132</name>
</gene>
<name>A0A1Y1UWL9_9FUNG</name>
<dbReference type="PANTHER" id="PTHR40050:SF1">
    <property type="entry name" value="INNER SPORE COAT PROTEIN H"/>
    <property type="match status" value="1"/>
</dbReference>
<sequence length="682" mass="78629">MKFNKYIVATVLSSLGFVKANYFEGIQRDEFFEKIELNMPTIRINLSDEAYNNFKLTFQCLYDTHPSYESFNEDCYKAPWVNYNEIMNSLVQNGVIDNTKLTFEQQNQLTNPELNYDDFSSIISVASSLSLPTIFSQRQSYVFIPSYEEKKASIDFILNGEITTKEKVKFSVGGKYTQVFEKPQFNIQIKNGDLFGKKNLRLRSEVIDPSFLRSKIGCDLTDILDLPSVEASYTKVLINNDDMGLYLVRDTFKSDWIETNFGEVNTTSLYECDAEYGSSFYFNCINEDSKEADAQYTNFIQSLETAQSEEELSQFFDVDLYIKWQAYKYLTGSWDHVTTQHNQYLYNNKGKWINLLYDFDSDFGAYKTPNPAQTFSEFSNEMELPLYQLLGLNENNQKLIDAIKEIVMTAFNPVKLFPRIDELMDYLQPYILEDRTPENDSVSRPGHLLRPAYKIENGFTMQDYLNNAGFHNYYLRKYYTSVDYDLDEIYGVKRWIIEKFRFVCTQYQIDCSFASEYLEGGNFQLPSTESTDVILEEHQKGCKQSGFPCCLDLNGGIISVDGAGEWNIEGSIWCLYDRPVGGQQQQQQQDNSIDNNNMMPSMAVSSAIAECWAQEQGFPCCREATEVLYSENGNNWSMENGEWCGIINSPQGLSNPGVPPVRIPDDIPMPNHGYNRHRDTNN</sequence>
<dbReference type="OrthoDB" id="10262892at2759"/>
<evidence type="ECO:0000313" key="6">
    <source>
        <dbReference type="Proteomes" id="UP000193719"/>
    </source>
</evidence>
<dbReference type="Proteomes" id="UP000193719">
    <property type="component" value="Unassembled WGS sequence"/>
</dbReference>
<feature type="domain" description="CBM10" evidence="4">
    <location>
        <begin position="610"/>
        <end position="647"/>
    </location>
</feature>
<dbReference type="Pfam" id="PF08757">
    <property type="entry name" value="CotH"/>
    <property type="match status" value="1"/>
</dbReference>
<dbReference type="GO" id="GO:0016787">
    <property type="term" value="F:hydrolase activity"/>
    <property type="evidence" value="ECO:0007669"/>
    <property type="project" value="UniProtKB-KW"/>
</dbReference>
<evidence type="ECO:0000256" key="1">
    <source>
        <dbReference type="ARBA" id="ARBA00022729"/>
    </source>
</evidence>
<comment type="caution">
    <text evidence="5">The sequence shown here is derived from an EMBL/GenBank/DDBJ whole genome shotgun (WGS) entry which is preliminary data.</text>
</comment>
<proteinExistence type="predicted"/>
<keyword evidence="3" id="KW-0378">Hydrolase</keyword>
<dbReference type="STRING" id="1754191.A0A1Y1UWL9"/>
<dbReference type="EMBL" id="MCFH01000065">
    <property type="protein sequence ID" value="ORX42385.1"/>
    <property type="molecule type" value="Genomic_DNA"/>
</dbReference>
<keyword evidence="6" id="KW-1185">Reference proteome</keyword>
<dbReference type="InterPro" id="IPR009034">
    <property type="entry name" value="Dockerin_dom_fun_sf"/>
</dbReference>